<dbReference type="InterPro" id="IPR002625">
    <property type="entry name" value="Smr_dom"/>
</dbReference>
<keyword evidence="3" id="KW-1185">Reference proteome</keyword>
<reference evidence="2 3" key="1">
    <citation type="submission" date="2024-10" db="EMBL/GenBank/DDBJ databases">
        <title>Updated reference genomes for cyclostephanoid diatoms.</title>
        <authorList>
            <person name="Roberts W.R."/>
            <person name="Alverson A.J."/>
        </authorList>
    </citation>
    <scope>NUCLEOTIDE SEQUENCE [LARGE SCALE GENOMIC DNA]</scope>
    <source>
        <strain evidence="2 3">AJA010-31</strain>
    </source>
</reference>
<dbReference type="Gene3D" id="3.30.1370.110">
    <property type="match status" value="1"/>
</dbReference>
<evidence type="ECO:0000259" key="1">
    <source>
        <dbReference type="Pfam" id="PF01713"/>
    </source>
</evidence>
<feature type="non-terminal residue" evidence="2">
    <location>
        <position position="1"/>
    </location>
</feature>
<gene>
    <name evidence="2" type="ORF">ACHAWO_002028</name>
</gene>
<sequence>KLTLVFEEASDQFGVRRQRLNELALEKCEPKNKSIHAKPKLKIYATQPLHHESSIYDEGKAGEPIFHVIVGRVSVQVFQDLEAHADDRPRSIDLHGSTKQEAIDALNNILPSWIDAAMKSHPWTIHVDKITGCGGQVLAEGVEQWIREKRNVRRRSSH</sequence>
<dbReference type="SUPFAM" id="SSF160443">
    <property type="entry name" value="SMR domain-like"/>
    <property type="match status" value="1"/>
</dbReference>
<dbReference type="EMBL" id="JALLPJ020000512">
    <property type="protein sequence ID" value="KAL3789974.1"/>
    <property type="molecule type" value="Genomic_DNA"/>
</dbReference>
<dbReference type="Pfam" id="PF01713">
    <property type="entry name" value="Smr"/>
    <property type="match status" value="1"/>
</dbReference>
<accession>A0ABD3PQU0</accession>
<comment type="caution">
    <text evidence="2">The sequence shown here is derived from an EMBL/GenBank/DDBJ whole genome shotgun (WGS) entry which is preliminary data.</text>
</comment>
<dbReference type="AlphaFoldDB" id="A0ABD3PQU0"/>
<evidence type="ECO:0000313" key="3">
    <source>
        <dbReference type="Proteomes" id="UP001530400"/>
    </source>
</evidence>
<dbReference type="Proteomes" id="UP001530400">
    <property type="component" value="Unassembled WGS sequence"/>
</dbReference>
<dbReference type="InterPro" id="IPR036063">
    <property type="entry name" value="Smr_dom_sf"/>
</dbReference>
<feature type="domain" description="Smr" evidence="1">
    <location>
        <begin position="92"/>
        <end position="153"/>
    </location>
</feature>
<protein>
    <recommendedName>
        <fullName evidence="1">Smr domain-containing protein</fullName>
    </recommendedName>
</protein>
<proteinExistence type="predicted"/>
<organism evidence="2 3">
    <name type="scientific">Cyclotella atomus</name>
    <dbReference type="NCBI Taxonomy" id="382360"/>
    <lineage>
        <taxon>Eukaryota</taxon>
        <taxon>Sar</taxon>
        <taxon>Stramenopiles</taxon>
        <taxon>Ochrophyta</taxon>
        <taxon>Bacillariophyta</taxon>
        <taxon>Coscinodiscophyceae</taxon>
        <taxon>Thalassiosirophycidae</taxon>
        <taxon>Stephanodiscales</taxon>
        <taxon>Stephanodiscaceae</taxon>
        <taxon>Cyclotella</taxon>
    </lineage>
</organism>
<evidence type="ECO:0000313" key="2">
    <source>
        <dbReference type="EMBL" id="KAL3789974.1"/>
    </source>
</evidence>
<name>A0ABD3PQU0_9STRA</name>